<evidence type="ECO:0000259" key="4">
    <source>
        <dbReference type="Pfam" id="PF00501"/>
    </source>
</evidence>
<dbReference type="Gene3D" id="3.40.50.12780">
    <property type="entry name" value="N-terminal domain of ligase-like"/>
    <property type="match status" value="1"/>
</dbReference>
<evidence type="ECO:0000313" key="5">
    <source>
        <dbReference type="EMBL" id="OQR84381.1"/>
    </source>
</evidence>
<proteinExistence type="predicted"/>
<dbReference type="Pfam" id="PF00501">
    <property type="entry name" value="AMP-binding"/>
    <property type="match status" value="1"/>
</dbReference>
<dbReference type="Proteomes" id="UP000243579">
    <property type="component" value="Unassembled WGS sequence"/>
</dbReference>
<feature type="region of interest" description="Disordered" evidence="3">
    <location>
        <begin position="1"/>
        <end position="23"/>
    </location>
</feature>
<dbReference type="InterPro" id="IPR042099">
    <property type="entry name" value="ANL_N_sf"/>
</dbReference>
<dbReference type="PROSITE" id="PS00455">
    <property type="entry name" value="AMP_BINDING"/>
    <property type="match status" value="1"/>
</dbReference>
<keyword evidence="2" id="KW-0067">ATP-binding</keyword>
<evidence type="ECO:0000313" key="6">
    <source>
        <dbReference type="Proteomes" id="UP000243579"/>
    </source>
</evidence>
<evidence type="ECO:0000256" key="3">
    <source>
        <dbReference type="SAM" id="MobiDB-lite"/>
    </source>
</evidence>
<dbReference type="AlphaFoldDB" id="A0A1V9YF97"/>
<protein>
    <submittedName>
        <fullName evidence="5">Long-chain-fatty-acid--CoA ligase</fullName>
    </submittedName>
</protein>
<dbReference type="EMBL" id="JNBR01001875">
    <property type="protein sequence ID" value="OQR84381.1"/>
    <property type="molecule type" value="Genomic_DNA"/>
</dbReference>
<organism evidence="5 6">
    <name type="scientific">Achlya hypogyna</name>
    <name type="common">Oomycete</name>
    <name type="synonym">Protoachlya hypogyna</name>
    <dbReference type="NCBI Taxonomy" id="1202772"/>
    <lineage>
        <taxon>Eukaryota</taxon>
        <taxon>Sar</taxon>
        <taxon>Stramenopiles</taxon>
        <taxon>Oomycota</taxon>
        <taxon>Saprolegniomycetes</taxon>
        <taxon>Saprolegniales</taxon>
        <taxon>Achlyaceae</taxon>
        <taxon>Achlya</taxon>
    </lineage>
</organism>
<dbReference type="GO" id="GO:0004467">
    <property type="term" value="F:long-chain fatty acid-CoA ligase activity"/>
    <property type="evidence" value="ECO:0007669"/>
    <property type="project" value="TreeGrafter"/>
</dbReference>
<gene>
    <name evidence="5" type="ORF">ACHHYP_13448</name>
</gene>
<dbReference type="InterPro" id="IPR020845">
    <property type="entry name" value="AMP-binding_CS"/>
</dbReference>
<dbReference type="SUPFAM" id="SSF56801">
    <property type="entry name" value="Acetyl-CoA synthetase-like"/>
    <property type="match status" value="1"/>
</dbReference>
<keyword evidence="1" id="KW-0547">Nucleotide-binding</keyword>
<keyword evidence="6" id="KW-1185">Reference proteome</keyword>
<dbReference type="PANTHER" id="PTHR43272">
    <property type="entry name" value="LONG-CHAIN-FATTY-ACID--COA LIGASE"/>
    <property type="match status" value="1"/>
</dbReference>
<dbReference type="InterPro" id="IPR000873">
    <property type="entry name" value="AMP-dep_synth/lig_dom"/>
</dbReference>
<evidence type="ECO:0000256" key="1">
    <source>
        <dbReference type="ARBA" id="ARBA00022741"/>
    </source>
</evidence>
<feature type="domain" description="AMP-dependent synthetase/ligase" evidence="4">
    <location>
        <begin position="72"/>
        <end position="519"/>
    </location>
</feature>
<dbReference type="GO" id="GO:0005783">
    <property type="term" value="C:endoplasmic reticulum"/>
    <property type="evidence" value="ECO:0007669"/>
    <property type="project" value="TreeGrafter"/>
</dbReference>
<keyword evidence="5" id="KW-0436">Ligase</keyword>
<dbReference type="OrthoDB" id="189102at2759"/>
<dbReference type="GO" id="GO:0016020">
    <property type="term" value="C:membrane"/>
    <property type="evidence" value="ECO:0007669"/>
    <property type="project" value="TreeGrafter"/>
</dbReference>
<feature type="non-terminal residue" evidence="5">
    <location>
        <position position="519"/>
    </location>
</feature>
<reference evidence="5 6" key="1">
    <citation type="journal article" date="2014" name="Genome Biol. Evol.">
        <title>The secreted proteins of Achlya hypogyna and Thraustotheca clavata identify the ancestral oomycete secretome and reveal gene acquisitions by horizontal gene transfer.</title>
        <authorList>
            <person name="Misner I."/>
            <person name="Blouin N."/>
            <person name="Leonard G."/>
            <person name="Richards T.A."/>
            <person name="Lane C.E."/>
        </authorList>
    </citation>
    <scope>NUCLEOTIDE SEQUENCE [LARGE SCALE GENOMIC DNA]</scope>
    <source>
        <strain evidence="5 6">ATCC 48635</strain>
    </source>
</reference>
<dbReference type="STRING" id="1202772.A0A1V9YF97"/>
<dbReference type="GO" id="GO:0005524">
    <property type="term" value="F:ATP binding"/>
    <property type="evidence" value="ECO:0007669"/>
    <property type="project" value="UniProtKB-KW"/>
</dbReference>
<accession>A0A1V9YF97</accession>
<name>A0A1V9YF97_ACHHY</name>
<evidence type="ECO:0000256" key="2">
    <source>
        <dbReference type="ARBA" id="ARBA00022840"/>
    </source>
</evidence>
<comment type="caution">
    <text evidence="5">The sequence shown here is derived from an EMBL/GenBank/DDBJ whole genome shotgun (WGS) entry which is preliminary data.</text>
</comment>
<dbReference type="PANTHER" id="PTHR43272:SF33">
    <property type="entry name" value="AMP-BINDING DOMAIN-CONTAINING PROTEIN-RELATED"/>
    <property type="match status" value="1"/>
</dbReference>
<feature type="compositionally biased region" description="Basic and acidic residues" evidence="3">
    <location>
        <begin position="10"/>
        <end position="23"/>
    </location>
</feature>
<sequence>MASHAGGCDDQSKAEPTRCNPEHAQLHNPFRMFSFTSDQLVAPAAYSRCADGVHHALPSPPLDVMTLLASLQRTVETFPQHPFLGHRLVDANGLAGSYVWQSYAESYLRMQRIGSGFLHEKMVEPTADGHRFLGIYMKNRPEWVLAQYGAFYAGTTVVPLYDTLGATSTTFILNQTLLATVVCTTAEVCSLLARAPSCPHLRHIVLCDVDTIDSSLAAKGEALQLQLWPWKDVEAIGQAHISPPTNTQVADMAMLMYTSGTTGDPKGVRMTHGNLNAVRYGLLEGLRQGGRLDALLASHPVALSFLPMAHVAEQGMHMAFISVGGALGFYQGDTLKLLEDVQALRPTIFLGVPRLLNKIHDKVLEGAIGAGGIKSWLFQTALDAKLANLQEGYLTHSVYDTIVFNKLKAKLGLDRCQLLVTGAAPLAPHVLSFYRVALGCPCVEIYGQTEAGGATAMTNVADMMAGTVGAPCPSAEIKLESVPDMGYDVNDTVHGEGALAMAVKGRGEVCVRGPTVFSG</sequence>